<feature type="active site" evidence="12 15">
    <location>
        <position position="383"/>
    </location>
</feature>
<dbReference type="SMART" id="SM00209">
    <property type="entry name" value="TSP1"/>
    <property type="match status" value="1"/>
</dbReference>
<evidence type="ECO:0000256" key="10">
    <source>
        <dbReference type="ARBA" id="ARBA00023157"/>
    </source>
</evidence>
<evidence type="ECO:0000256" key="4">
    <source>
        <dbReference type="ARBA" id="ARBA00022723"/>
    </source>
</evidence>
<dbReference type="GO" id="GO:0030198">
    <property type="term" value="P:extracellular matrix organization"/>
    <property type="evidence" value="ECO:0007669"/>
    <property type="project" value="InterPro"/>
</dbReference>
<dbReference type="KEGG" id="aten:116298938"/>
<accession>A0A6P8IDC3</accession>
<evidence type="ECO:0000313" key="18">
    <source>
        <dbReference type="RefSeq" id="XP_031563380.1"/>
    </source>
</evidence>
<feature type="disulfide bond" evidence="14">
    <location>
        <begin position="477"/>
        <end position="507"/>
    </location>
</feature>
<dbReference type="SUPFAM" id="SSF82895">
    <property type="entry name" value="TSP-1 type 1 repeat"/>
    <property type="match status" value="1"/>
</dbReference>
<keyword evidence="9" id="KW-0482">Metalloprotease</keyword>
<dbReference type="FunFam" id="2.20.100.10:FF:000001">
    <property type="entry name" value="semaphorin-5A isoform X1"/>
    <property type="match status" value="1"/>
</dbReference>
<dbReference type="InterPro" id="IPR041645">
    <property type="entry name" value="ADAMTS_CR_2"/>
</dbReference>
<dbReference type="InterPro" id="IPR050439">
    <property type="entry name" value="ADAMTS_ADAMTS-like"/>
</dbReference>
<dbReference type="RefSeq" id="XP_031563380.1">
    <property type="nucleotide sequence ID" value="XM_031707520.1"/>
</dbReference>
<feature type="binding site" evidence="13">
    <location>
        <position position="433"/>
    </location>
    <ligand>
        <name>Ca(2+)</name>
        <dbReference type="ChEBI" id="CHEBI:29108"/>
        <label>1</label>
    </ligand>
</feature>
<evidence type="ECO:0000256" key="7">
    <source>
        <dbReference type="ARBA" id="ARBA00022801"/>
    </source>
</evidence>
<evidence type="ECO:0000256" key="1">
    <source>
        <dbReference type="ARBA" id="ARBA00004613"/>
    </source>
</evidence>
<keyword evidence="7" id="KW-0378">Hydrolase</keyword>
<dbReference type="PROSITE" id="PS50092">
    <property type="entry name" value="TSP1"/>
    <property type="match status" value="1"/>
</dbReference>
<keyword evidence="11" id="KW-0325">Glycoprotein</keyword>
<evidence type="ECO:0000256" key="2">
    <source>
        <dbReference type="ARBA" id="ARBA00022525"/>
    </source>
</evidence>
<dbReference type="GeneID" id="116298938"/>
<keyword evidence="10 14" id="KW-1015">Disulfide bond</keyword>
<protein>
    <submittedName>
        <fullName evidence="18">A disintegrin and metalloproteinase with thrombospondin motifs 6-like</fullName>
    </submittedName>
</protein>
<feature type="disulfide bond" evidence="14">
    <location>
        <begin position="540"/>
        <end position="579"/>
    </location>
</feature>
<evidence type="ECO:0000256" key="11">
    <source>
        <dbReference type="ARBA" id="ARBA00023180"/>
    </source>
</evidence>
<organism evidence="17 18">
    <name type="scientific">Actinia tenebrosa</name>
    <name type="common">Australian red waratah sea anemone</name>
    <dbReference type="NCBI Taxonomy" id="6105"/>
    <lineage>
        <taxon>Eukaryota</taxon>
        <taxon>Metazoa</taxon>
        <taxon>Cnidaria</taxon>
        <taxon>Anthozoa</taxon>
        <taxon>Hexacorallia</taxon>
        <taxon>Actiniaria</taxon>
        <taxon>Actiniidae</taxon>
        <taxon>Actinia</taxon>
    </lineage>
</organism>
<keyword evidence="8 13" id="KW-0862">Zinc</keyword>
<proteinExistence type="predicted"/>
<dbReference type="Gene3D" id="2.60.120.830">
    <property type="match status" value="1"/>
</dbReference>
<dbReference type="Pfam" id="PF00090">
    <property type="entry name" value="TSP_1"/>
    <property type="match status" value="1"/>
</dbReference>
<feature type="disulfide bond" evidence="14">
    <location>
        <begin position="459"/>
        <end position="482"/>
    </location>
</feature>
<keyword evidence="6" id="KW-0677">Repeat</keyword>
<dbReference type="OrthoDB" id="412680at2759"/>
<feature type="binding site" evidence="13 15">
    <location>
        <position position="386"/>
    </location>
    <ligand>
        <name>Zn(2+)</name>
        <dbReference type="ChEBI" id="CHEBI:29105"/>
        <note>catalytic</note>
    </ligand>
</feature>
<dbReference type="GO" id="GO:0006508">
    <property type="term" value="P:proteolysis"/>
    <property type="evidence" value="ECO:0007669"/>
    <property type="project" value="UniProtKB-KW"/>
</dbReference>
<dbReference type="Pfam" id="PF01421">
    <property type="entry name" value="Reprolysin"/>
    <property type="match status" value="1"/>
</dbReference>
<dbReference type="Gene3D" id="3.40.390.10">
    <property type="entry name" value="Collagenase (Catalytic Domain)"/>
    <property type="match status" value="1"/>
</dbReference>
<evidence type="ECO:0000256" key="15">
    <source>
        <dbReference type="PROSITE-ProRule" id="PRU00276"/>
    </source>
</evidence>
<evidence type="ECO:0000256" key="9">
    <source>
        <dbReference type="ARBA" id="ARBA00023049"/>
    </source>
</evidence>
<keyword evidence="17" id="KW-1185">Reference proteome</keyword>
<keyword evidence="4 13" id="KW-0479">Metal-binding</keyword>
<feature type="domain" description="Peptidase M12B" evidence="16">
    <location>
        <begin position="237"/>
        <end position="438"/>
    </location>
</feature>
<dbReference type="GO" id="GO:0046872">
    <property type="term" value="F:metal ion binding"/>
    <property type="evidence" value="ECO:0007669"/>
    <property type="project" value="UniProtKB-KW"/>
</dbReference>
<feature type="binding site" evidence="13">
    <location>
        <position position="240"/>
    </location>
    <ligand>
        <name>Ca(2+)</name>
        <dbReference type="ChEBI" id="CHEBI:29108"/>
        <label>1</label>
    </ligand>
</feature>
<comment type="caution">
    <text evidence="15">Lacks conserved residue(s) required for the propagation of feature annotation.</text>
</comment>
<dbReference type="InterPro" id="IPR001590">
    <property type="entry name" value="Peptidase_M12B"/>
</dbReference>
<dbReference type="Pfam" id="PF17771">
    <property type="entry name" value="ADAMTS_CR_2"/>
    <property type="match status" value="1"/>
</dbReference>
<evidence type="ECO:0000256" key="5">
    <source>
        <dbReference type="ARBA" id="ARBA00022729"/>
    </source>
</evidence>
<dbReference type="Proteomes" id="UP000515163">
    <property type="component" value="Unplaced"/>
</dbReference>
<sequence>MNLPMKLYLNFNYGLLVVLGSQLLCLDGLKRIPRHELHKAMATDREEMIRLFGEDSAETVPDYKIAVVRPHRTRRGIEDGSKQYRLSAFGEDLHLVLEPNDAVVSRSLIVMKKLPGNKWTQELYTPEGRFLQGHVVSHPNSHVAVRELKNDKEMTGGIFTDGFLYRVHPVSKKAKKILSLKGQGHHVITRRSMKDPKTGFLNNPAFFPKPVRVFDQEEDTVVYGRQRTRKRRDLSTKYIEGMMTLDKVSCDYYGQESMSVVLAIANMANRLYQDKSMEPDVRFVLTKVILVKAFEAGLDVQQNNIDSAVKYMGLFAKWSKDKNSAPGEAGHFDNGVLLSRDICGLKDCVLGGVAYSGVPCSSTLAYTVNMARGIDAAFYVAHEMGHNFGLPHDNGACNNGHIMSAGQGSGPNSFQWSKCSSDRLKSILGRVTCFDNKPPTSISVPKLPPGYTLNGDKQCKMLLGSSYRLCPLTLDNCALLFCMKSGGCSSLGTAPVDGTPCGVRKWCIRGECTDVGSSVPPAVDGGWGEWGPYGECTRTCGKGIRYKTRVCDNPSPQHDGKPCPGLSIGEFQICEKQPCASNTNYRMEQCKKKKSDYTGYTIRGNPCYLWCMEGNVGRGEGTVADGTRYSDEPLNHDICIQGKLVSAGCDDVIDSGSTYDRCMKCQGDGSACVPVKGVYDKDHQATGVSNADKMFDIPIDSTYFQIKEKSPTRNVLNIKLKNTDSFIFPNRPLTSSREAAGTTIEYIINNNNLNDAETMKFTGPNKQVLVPMFVNVMGDTNVGYDYFYYKPGQGSKTTFVWRYKATGSCSATCAGGSNLKFPFF</sequence>
<dbReference type="GO" id="GO:0004222">
    <property type="term" value="F:metalloendopeptidase activity"/>
    <property type="evidence" value="ECO:0007669"/>
    <property type="project" value="InterPro"/>
</dbReference>
<keyword evidence="2" id="KW-0964">Secreted</keyword>
<feature type="disulfide bond" evidence="14">
    <location>
        <begin position="551"/>
        <end position="563"/>
    </location>
</feature>
<dbReference type="SUPFAM" id="SSF55486">
    <property type="entry name" value="Metalloproteases ('zincins'), catalytic domain"/>
    <property type="match status" value="1"/>
</dbReference>
<keyword evidence="13" id="KW-0106">Calcium</keyword>
<keyword evidence="3" id="KW-0645">Protease</keyword>
<evidence type="ECO:0000256" key="3">
    <source>
        <dbReference type="ARBA" id="ARBA00022670"/>
    </source>
</evidence>
<feature type="binding site" evidence="13">
    <location>
        <position position="333"/>
    </location>
    <ligand>
        <name>Ca(2+)</name>
        <dbReference type="ChEBI" id="CHEBI:29108"/>
        <label>1</label>
    </ligand>
</feature>
<evidence type="ECO:0000256" key="12">
    <source>
        <dbReference type="PIRSR" id="PIRSR613273-1"/>
    </source>
</evidence>
<dbReference type="InterPro" id="IPR000884">
    <property type="entry name" value="TSP1_rpt"/>
</dbReference>
<dbReference type="Gene3D" id="2.20.100.10">
    <property type="entry name" value="Thrombospondin type-1 (TSP1) repeat"/>
    <property type="match status" value="1"/>
</dbReference>
<dbReference type="InterPro" id="IPR002870">
    <property type="entry name" value="Peptidase_M12B_N"/>
</dbReference>
<feature type="disulfide bond" evidence="14">
    <location>
        <begin position="536"/>
        <end position="574"/>
    </location>
</feature>
<dbReference type="PROSITE" id="PS50215">
    <property type="entry name" value="ADAM_MEPRO"/>
    <property type="match status" value="1"/>
</dbReference>
<evidence type="ECO:0000256" key="6">
    <source>
        <dbReference type="ARBA" id="ARBA00022737"/>
    </source>
</evidence>
<feature type="disulfide bond" evidence="14">
    <location>
        <begin position="501"/>
        <end position="512"/>
    </location>
</feature>
<evidence type="ECO:0000256" key="8">
    <source>
        <dbReference type="ARBA" id="ARBA00022833"/>
    </source>
</evidence>
<dbReference type="InterPro" id="IPR013273">
    <property type="entry name" value="ADAMTS/ADAMTS-like"/>
</dbReference>
<name>A0A6P8IDC3_ACTTE</name>
<dbReference type="InterPro" id="IPR036383">
    <property type="entry name" value="TSP1_rpt_sf"/>
</dbReference>
<evidence type="ECO:0000313" key="17">
    <source>
        <dbReference type="Proteomes" id="UP000515163"/>
    </source>
</evidence>
<dbReference type="GO" id="GO:0005576">
    <property type="term" value="C:extracellular region"/>
    <property type="evidence" value="ECO:0007669"/>
    <property type="project" value="UniProtKB-SubCell"/>
</dbReference>
<reference evidence="18" key="1">
    <citation type="submission" date="2025-08" db="UniProtKB">
        <authorList>
            <consortium name="RefSeq"/>
        </authorList>
    </citation>
    <scope>IDENTIFICATION</scope>
    <source>
        <tissue evidence="18">Tentacle</tissue>
    </source>
</reference>
<comment type="cofactor">
    <cofactor evidence="13">
        <name>Zn(2+)</name>
        <dbReference type="ChEBI" id="CHEBI:29105"/>
    </cofactor>
    <text evidence="13">Binds 1 zinc ion per subunit.</text>
</comment>
<feature type="binding site" evidence="13 15">
    <location>
        <position position="382"/>
    </location>
    <ligand>
        <name>Zn(2+)</name>
        <dbReference type="ChEBI" id="CHEBI:29105"/>
        <note>catalytic</note>
    </ligand>
</feature>
<dbReference type="PRINTS" id="PR01857">
    <property type="entry name" value="ADAMTSFAMILY"/>
</dbReference>
<dbReference type="PANTHER" id="PTHR13723">
    <property type="entry name" value="ADAMTS A DISINTEGRIN AND METALLOPROTEASE WITH THROMBOSPONDIN MOTIFS PROTEASE"/>
    <property type="match status" value="1"/>
</dbReference>
<dbReference type="Pfam" id="PF01562">
    <property type="entry name" value="Pep_M12B_propep"/>
    <property type="match status" value="1"/>
</dbReference>
<dbReference type="InterPro" id="IPR024079">
    <property type="entry name" value="MetalloPept_cat_dom_sf"/>
</dbReference>
<gene>
    <name evidence="18" type="primary">LOC116298938</name>
</gene>
<comment type="subcellular location">
    <subcellularLocation>
        <location evidence="1">Secreted</location>
    </subcellularLocation>
</comment>
<evidence type="ECO:0000256" key="13">
    <source>
        <dbReference type="PIRSR" id="PIRSR613273-2"/>
    </source>
</evidence>
<evidence type="ECO:0000256" key="14">
    <source>
        <dbReference type="PIRSR" id="PIRSR613273-3"/>
    </source>
</evidence>
<feature type="binding site" evidence="13 15">
    <location>
        <position position="392"/>
    </location>
    <ligand>
        <name>Zn(2+)</name>
        <dbReference type="ChEBI" id="CHEBI:29105"/>
        <note>catalytic</note>
    </ligand>
</feature>
<feature type="disulfide bond" evidence="14">
    <location>
        <begin position="360"/>
        <end position="433"/>
    </location>
</feature>
<feature type="disulfide bond" evidence="14">
    <location>
        <begin position="397"/>
        <end position="419"/>
    </location>
</feature>
<dbReference type="PANTHER" id="PTHR13723:SF200">
    <property type="entry name" value="ADAM METALLOPEPTIDASE WITH THROMBOSPONDIN TYPE 1 MOTIF B, ISOFORM B"/>
    <property type="match status" value="1"/>
</dbReference>
<dbReference type="InParanoid" id="A0A6P8IDC3"/>
<dbReference type="GO" id="GO:0031012">
    <property type="term" value="C:extracellular matrix"/>
    <property type="evidence" value="ECO:0007669"/>
    <property type="project" value="TreeGrafter"/>
</dbReference>
<evidence type="ECO:0000259" key="16">
    <source>
        <dbReference type="PROSITE" id="PS50215"/>
    </source>
</evidence>
<dbReference type="AlphaFoldDB" id="A0A6P8IDC3"/>
<keyword evidence="5" id="KW-0732">Signal</keyword>
<feature type="binding site" evidence="13">
    <location>
        <position position="240"/>
    </location>
    <ligand>
        <name>Ca(2+)</name>
        <dbReference type="ChEBI" id="CHEBI:29108"/>
        <label>2</label>
    </ligand>
</feature>
<feature type="disulfide bond" evidence="14">
    <location>
        <begin position="343"/>
        <end position="348"/>
    </location>
</feature>
<feature type="disulfide bond" evidence="14">
    <location>
        <begin position="470"/>
        <end position="488"/>
    </location>
</feature>
<dbReference type="Gene3D" id="3.40.1620.60">
    <property type="match status" value="1"/>
</dbReference>